<feature type="region of interest" description="Disordered" evidence="1">
    <location>
        <begin position="105"/>
        <end position="125"/>
    </location>
</feature>
<dbReference type="RefSeq" id="WP_222607821.1">
    <property type="nucleotide sequence ID" value="NZ_CP081958.1"/>
</dbReference>
<evidence type="ECO:0000313" key="4">
    <source>
        <dbReference type="Proteomes" id="UP000826254"/>
    </source>
</evidence>
<keyword evidence="4" id="KW-1185">Reference proteome</keyword>
<evidence type="ECO:0000256" key="1">
    <source>
        <dbReference type="SAM" id="MobiDB-lite"/>
    </source>
</evidence>
<sequence length="125" mass="13405">MSDDGPDATAVDVDNASDCENASDGEEGSDDEGRSDGDTFGVGIHVTSEEFQFVVHVPSAIDSGWNDPDEFQRLIEQVTWETLDQQETLRAVARTTDEGETATLGTVTMRPDGDVVDRSLAVPGE</sequence>
<reference evidence="3 4" key="1">
    <citation type="journal article" date="2021" name="Int. J. Syst. Evol. Microbiol.">
        <title>Halobaculum halophilum sp. nov. and Halobaculum salinum sp. nov., isolated from salt lake and saline soil.</title>
        <authorList>
            <person name="Cui H.L."/>
            <person name="Shi X.W."/>
            <person name="Yin X.M."/>
            <person name="Yang X.Y."/>
            <person name="Hou J."/>
            <person name="Zhu L."/>
        </authorList>
    </citation>
    <scope>NUCLEOTIDE SEQUENCE [LARGE SCALE GENOMIC DNA]</scope>
    <source>
        <strain evidence="3 4">NBRC 109044</strain>
    </source>
</reference>
<feature type="region of interest" description="Disordered" evidence="1">
    <location>
        <begin position="1"/>
        <end position="43"/>
    </location>
</feature>
<dbReference type="AlphaFoldDB" id="A0A8T8WE04"/>
<dbReference type="Pfam" id="PF26445">
    <property type="entry name" value="DUF8124"/>
    <property type="match status" value="1"/>
</dbReference>
<dbReference type="GeneID" id="67176933"/>
<dbReference type="InterPro" id="IPR058437">
    <property type="entry name" value="DUF8124"/>
</dbReference>
<dbReference type="EMBL" id="CP081958">
    <property type="protein sequence ID" value="QZP38016.1"/>
    <property type="molecule type" value="Genomic_DNA"/>
</dbReference>
<dbReference type="KEGG" id="hmp:K6T50_02285"/>
<proteinExistence type="predicted"/>
<dbReference type="Proteomes" id="UP000826254">
    <property type="component" value="Chromosome"/>
</dbReference>
<evidence type="ECO:0000259" key="2">
    <source>
        <dbReference type="Pfam" id="PF26445"/>
    </source>
</evidence>
<protein>
    <recommendedName>
        <fullName evidence="2">DUF8124 domain-containing protein</fullName>
    </recommendedName>
</protein>
<feature type="domain" description="DUF8124" evidence="2">
    <location>
        <begin position="36"/>
        <end position="122"/>
    </location>
</feature>
<gene>
    <name evidence="3" type="ORF">K6T50_02285</name>
</gene>
<organism evidence="3 4">
    <name type="scientific">Halobaculum magnesiiphilum</name>
    <dbReference type="NCBI Taxonomy" id="1017351"/>
    <lineage>
        <taxon>Archaea</taxon>
        <taxon>Methanobacteriati</taxon>
        <taxon>Methanobacteriota</taxon>
        <taxon>Stenosarchaea group</taxon>
        <taxon>Halobacteria</taxon>
        <taxon>Halobacteriales</taxon>
        <taxon>Haloferacaceae</taxon>
        <taxon>Halobaculum</taxon>
    </lineage>
</organism>
<feature type="compositionally biased region" description="Acidic residues" evidence="1">
    <location>
        <begin position="15"/>
        <end position="30"/>
    </location>
</feature>
<name>A0A8T8WE04_9EURY</name>
<evidence type="ECO:0000313" key="3">
    <source>
        <dbReference type="EMBL" id="QZP38016.1"/>
    </source>
</evidence>
<accession>A0A8T8WE04</accession>